<dbReference type="EMBL" id="JBBXJM010000006">
    <property type="protein sequence ID" value="KAL1406147.1"/>
    <property type="molecule type" value="Genomic_DNA"/>
</dbReference>
<dbReference type="Proteomes" id="UP001565368">
    <property type="component" value="Unassembled WGS sequence"/>
</dbReference>
<name>A0ABR3PVJ2_9TREE</name>
<feature type="transmembrane region" description="Helical" evidence="2">
    <location>
        <begin position="483"/>
        <end position="505"/>
    </location>
</feature>
<feature type="transmembrane region" description="Helical" evidence="2">
    <location>
        <begin position="602"/>
        <end position="620"/>
    </location>
</feature>
<keyword evidence="2" id="KW-1133">Transmembrane helix</keyword>
<gene>
    <name evidence="3" type="ORF">Q8F55_007831</name>
</gene>
<feature type="transmembrane region" description="Helical" evidence="2">
    <location>
        <begin position="511"/>
        <end position="531"/>
    </location>
</feature>
<evidence type="ECO:0000256" key="1">
    <source>
        <dbReference type="SAM" id="MobiDB-lite"/>
    </source>
</evidence>
<feature type="transmembrane region" description="Helical" evidence="2">
    <location>
        <begin position="538"/>
        <end position="557"/>
    </location>
</feature>
<keyword evidence="2" id="KW-0812">Transmembrane</keyword>
<evidence type="ECO:0000256" key="2">
    <source>
        <dbReference type="SAM" id="Phobius"/>
    </source>
</evidence>
<organism evidence="3 4">
    <name type="scientific">Vanrija albida</name>
    <dbReference type="NCBI Taxonomy" id="181172"/>
    <lineage>
        <taxon>Eukaryota</taxon>
        <taxon>Fungi</taxon>
        <taxon>Dikarya</taxon>
        <taxon>Basidiomycota</taxon>
        <taxon>Agaricomycotina</taxon>
        <taxon>Tremellomycetes</taxon>
        <taxon>Trichosporonales</taxon>
        <taxon>Trichosporonaceae</taxon>
        <taxon>Vanrija</taxon>
    </lineage>
</organism>
<evidence type="ECO:0000313" key="3">
    <source>
        <dbReference type="EMBL" id="KAL1406147.1"/>
    </source>
</evidence>
<sequence length="738" mass="82831">MDIDDSVVEPKHPSLKRARGPGISPAKCCTYICSAVGVAVVLLIIGSVITVVVNTFLTLTHIHKDAFTANITDVAAADIARPLIDIDTRFDIALTIWARVPNNKSSHPEWYAEGWDAPGVDRNRTWPVYEGDLSVEQPLEMSLAEVILEHEEVVLFSDVVIRDYSLLRKRENLEVKFELPLERFYDKDLYHQDVRATVVLLPQSPSRLDSVANVSTFMPSHLRTFPWLSDALNSSQLVGAHDSVYQRALGSLAVTWPLIELKEEKRNVTNAKNETKPPGDEPKETTSLEANTSAPAGNSDEVDRTPYLRTRLHAYIVNETRSTLRETLNEKFKDLSKKACKGIPSADAAPSTVWSCTSRKYMSYGHWTAQYLLEGGLEGVAYPPFVDDMPHTPKHVVRLPVNRTGSPSDDKAVFNVTFGFTFSTVHHRRQFAKEFYSPAMLRSDDKPSDSPERQLASTHDTMQVLLGALTGHADEEFRPWTRVILGAVNGLLVGSVLLLEATYWWTRRTTTGISFPATWGMLLNSAVINVVDAKWWEVNSMVQNAIVLTLVVIGTVLFDLPKLLLVFPISIGNYGKGWTVFKRRRTHRERASRRREPPWWQVILLHVAISCFFTALGKLSKFQSLWLIRPVYNSSRKEDRLASSFPFRALPSTALVLQLALNRTSGTFAGGFALASWLYSAKVLIELAYFSTRVVGHYDVHEGLSLGGLIGHALTFVRLYQAIKYPRVEQNVPDEDEE</sequence>
<evidence type="ECO:0000313" key="4">
    <source>
        <dbReference type="Proteomes" id="UP001565368"/>
    </source>
</evidence>
<accession>A0ABR3PVJ2</accession>
<reference evidence="3 4" key="1">
    <citation type="submission" date="2023-08" db="EMBL/GenBank/DDBJ databases">
        <title>Annotated Genome Sequence of Vanrija albida AlHP1.</title>
        <authorList>
            <person name="Herzog R."/>
        </authorList>
    </citation>
    <scope>NUCLEOTIDE SEQUENCE [LARGE SCALE GENOMIC DNA]</scope>
    <source>
        <strain evidence="3 4">AlHP1</strain>
    </source>
</reference>
<comment type="caution">
    <text evidence="3">The sequence shown here is derived from an EMBL/GenBank/DDBJ whole genome shotgun (WGS) entry which is preliminary data.</text>
</comment>
<dbReference type="GeneID" id="95988874"/>
<feature type="region of interest" description="Disordered" evidence="1">
    <location>
        <begin position="1"/>
        <end position="21"/>
    </location>
</feature>
<protein>
    <submittedName>
        <fullName evidence="3">Uncharacterized protein</fullName>
    </submittedName>
</protein>
<feature type="compositionally biased region" description="Basic and acidic residues" evidence="1">
    <location>
        <begin position="267"/>
        <end position="286"/>
    </location>
</feature>
<feature type="region of interest" description="Disordered" evidence="1">
    <location>
        <begin position="267"/>
        <end position="304"/>
    </location>
</feature>
<feature type="transmembrane region" description="Helical" evidence="2">
    <location>
        <begin position="35"/>
        <end position="57"/>
    </location>
</feature>
<feature type="compositionally biased region" description="Polar residues" evidence="1">
    <location>
        <begin position="287"/>
        <end position="296"/>
    </location>
</feature>
<proteinExistence type="predicted"/>
<dbReference type="RefSeq" id="XP_069206091.1">
    <property type="nucleotide sequence ID" value="XM_069356250.1"/>
</dbReference>
<keyword evidence="2" id="KW-0472">Membrane</keyword>
<keyword evidence="4" id="KW-1185">Reference proteome</keyword>